<keyword evidence="3" id="KW-1185">Reference proteome</keyword>
<name>A0A392RM08_9FABA</name>
<accession>A0A392RM08</accession>
<evidence type="ECO:0000256" key="1">
    <source>
        <dbReference type="SAM" id="MobiDB-lite"/>
    </source>
</evidence>
<proteinExistence type="predicted"/>
<evidence type="ECO:0000313" key="2">
    <source>
        <dbReference type="EMBL" id="MCI37653.1"/>
    </source>
</evidence>
<sequence length="94" mass="10283">MAGDHTNHENTGSGGMNLQAAVAEIRRLQAKVTAIEAEKMNKATGQEEDEEITESQPLSQVLWDTRVPEGFKTPHLPTFDGKTDPLEHLMVVGT</sequence>
<reference evidence="2 3" key="1">
    <citation type="journal article" date="2018" name="Front. Plant Sci.">
        <title>Red Clover (Trifolium pratense) and Zigzag Clover (T. medium) - A Picture of Genomic Similarities and Differences.</title>
        <authorList>
            <person name="Dluhosova J."/>
            <person name="Istvanek J."/>
            <person name="Nedelnik J."/>
            <person name="Repkova J."/>
        </authorList>
    </citation>
    <scope>NUCLEOTIDE SEQUENCE [LARGE SCALE GENOMIC DNA]</scope>
    <source>
        <strain evidence="3">cv. 10/8</strain>
        <tissue evidence="2">Leaf</tissue>
    </source>
</reference>
<feature type="region of interest" description="Disordered" evidence="1">
    <location>
        <begin position="40"/>
        <end position="60"/>
    </location>
</feature>
<dbReference type="EMBL" id="LXQA010246913">
    <property type="protein sequence ID" value="MCI37653.1"/>
    <property type="molecule type" value="Genomic_DNA"/>
</dbReference>
<dbReference type="Proteomes" id="UP000265520">
    <property type="component" value="Unassembled WGS sequence"/>
</dbReference>
<organism evidence="2 3">
    <name type="scientific">Trifolium medium</name>
    <dbReference type="NCBI Taxonomy" id="97028"/>
    <lineage>
        <taxon>Eukaryota</taxon>
        <taxon>Viridiplantae</taxon>
        <taxon>Streptophyta</taxon>
        <taxon>Embryophyta</taxon>
        <taxon>Tracheophyta</taxon>
        <taxon>Spermatophyta</taxon>
        <taxon>Magnoliopsida</taxon>
        <taxon>eudicotyledons</taxon>
        <taxon>Gunneridae</taxon>
        <taxon>Pentapetalae</taxon>
        <taxon>rosids</taxon>
        <taxon>fabids</taxon>
        <taxon>Fabales</taxon>
        <taxon>Fabaceae</taxon>
        <taxon>Papilionoideae</taxon>
        <taxon>50 kb inversion clade</taxon>
        <taxon>NPAAA clade</taxon>
        <taxon>Hologalegina</taxon>
        <taxon>IRL clade</taxon>
        <taxon>Trifolieae</taxon>
        <taxon>Trifolium</taxon>
    </lineage>
</organism>
<dbReference type="AlphaFoldDB" id="A0A392RM08"/>
<comment type="caution">
    <text evidence="2">The sequence shown here is derived from an EMBL/GenBank/DDBJ whole genome shotgun (WGS) entry which is preliminary data.</text>
</comment>
<protein>
    <submittedName>
        <fullName evidence="2">Uncharacterized protein</fullName>
    </submittedName>
</protein>
<evidence type="ECO:0000313" key="3">
    <source>
        <dbReference type="Proteomes" id="UP000265520"/>
    </source>
</evidence>
<feature type="non-terminal residue" evidence="2">
    <location>
        <position position="94"/>
    </location>
</feature>